<proteinExistence type="predicted"/>
<accession>A0A8J4PNX4</accession>
<organism evidence="1 2">
    <name type="scientific">Polysphondylium violaceum</name>
    <dbReference type="NCBI Taxonomy" id="133409"/>
    <lineage>
        <taxon>Eukaryota</taxon>
        <taxon>Amoebozoa</taxon>
        <taxon>Evosea</taxon>
        <taxon>Eumycetozoa</taxon>
        <taxon>Dictyostelia</taxon>
        <taxon>Dictyosteliales</taxon>
        <taxon>Dictyosteliaceae</taxon>
        <taxon>Polysphondylium</taxon>
    </lineage>
</organism>
<dbReference type="AlphaFoldDB" id="A0A8J4PNX4"/>
<dbReference type="PANTHER" id="PTHR31550">
    <property type="entry name" value="ANKYRIN REPEAT PROTEIN-RELATED-RELATED"/>
    <property type="match status" value="1"/>
</dbReference>
<reference evidence="1" key="1">
    <citation type="submission" date="2020-01" db="EMBL/GenBank/DDBJ databases">
        <title>Development of genomics and gene disruption for Polysphondylium violaceum indicates a role for the polyketide synthase stlB in stalk morphogenesis.</title>
        <authorList>
            <person name="Narita B."/>
            <person name="Kawabe Y."/>
            <person name="Kin K."/>
            <person name="Saito T."/>
            <person name="Gibbs R."/>
            <person name="Kuspa A."/>
            <person name="Muzny D."/>
            <person name="Queller D."/>
            <person name="Richards S."/>
            <person name="Strassman J."/>
            <person name="Sucgang R."/>
            <person name="Worley K."/>
            <person name="Schaap P."/>
        </authorList>
    </citation>
    <scope>NUCLEOTIDE SEQUENCE</scope>
    <source>
        <strain evidence="1">QSvi11</strain>
    </source>
</reference>
<keyword evidence="2" id="KW-1185">Reference proteome</keyword>
<comment type="caution">
    <text evidence="1">The sequence shown here is derived from an EMBL/GenBank/DDBJ whole genome shotgun (WGS) entry which is preliminary data.</text>
</comment>
<evidence type="ECO:0000313" key="2">
    <source>
        <dbReference type="Proteomes" id="UP000695562"/>
    </source>
</evidence>
<gene>
    <name evidence="1" type="ORF">CYY_008021</name>
</gene>
<sequence>MLYEVYKQVFGNIFLSTQIFKHVHQLQFYQYGLEYDDIVDIGWMYKHNHKGLLKEKLNNSNNYLYMDGEILFTKIANDDTELFITLFERFKHHVLGYYYRKNDNDWSKYLNNFDVVKYLFNRGYGKRIWRINLNNIDINILKYYLENQWLKPTMDLFSYYQSELMKDNRTSRIDLQEKIEMIVKYIEPTKIGENIIRHPAQLLGSLQDVPIPSLIKSISHLLGNKDDVIMMNDYTFQNQQSITIQQAVENVQQAEDHLVKLVQSLGGVSNENSNIKLNHFKFSRVQTDQAPQRPFWPLWVEKTGQEFITSWKESSKRIRVTAETLCFSNLVNGADHQKLKDEHSSFRDIGPFLVAKFMVNVNVQGLIFIYQQGYHAINMSGIGLHMFYQDLVKLTNKQDREAIVGLSNSPFVLGPHLNPNNIPDQGPNVLSKLEILKRCCDGGYYQNLDYYLGKFKDNLELDQQQINYLFARVRLNRYAIGVLYSHGFIYTDKIYDGVEFYIHFWFDKFDKERMKTFLRRLDKPTKRMLLTQLIECIVINNDYVSFKHLMNNFKNNKLTIDPNRSFLSHLAPATNINIIDYIKKNKSTCLRSNVVFKFFFQNLFEMATEDTDFNIPLIQYLLTNNCVDPDSSPSIPAVLESFRSKTRVINLNHFIYIAHRYKYMDQDANTPLTLVEFISRDQQKCNGKLNFKSIYANYGVDKNREKGLAYNNIGSLLVDLTNTYDTTSK</sequence>
<dbReference type="Proteomes" id="UP000695562">
    <property type="component" value="Unassembled WGS sequence"/>
</dbReference>
<name>A0A8J4PNX4_9MYCE</name>
<evidence type="ECO:0000313" key="1">
    <source>
        <dbReference type="EMBL" id="KAF2070658.1"/>
    </source>
</evidence>
<protein>
    <submittedName>
        <fullName evidence="1">Uncharacterized protein</fullName>
    </submittedName>
</protein>
<dbReference type="EMBL" id="AJWJ01000462">
    <property type="protein sequence ID" value="KAF2070658.1"/>
    <property type="molecule type" value="Genomic_DNA"/>
</dbReference>